<dbReference type="SMART" id="SM00857">
    <property type="entry name" value="Resolvase"/>
    <property type="match status" value="1"/>
</dbReference>
<dbReference type="InterPro" id="IPR036380">
    <property type="entry name" value="Isochorismatase-like_sf"/>
</dbReference>
<dbReference type="PANTHER" id="PTHR36172">
    <property type="match status" value="1"/>
</dbReference>
<sequence length="285" mass="30025">MCASLPAIAAPADGYRMVVAVDACGTFSHAKREAGLASLTTLGIEVSDADPKANDVYAALDMPFSTLMGQVAAGQLTGGTSGIFSALRRAKMVSVNLKEWAASQGIAYITARRQYAAGALPVPTYRLGRLIMIGEPLSAPTASGQVVVYARVSSPDQGADLDRQVARVTTWATGQHFAVSRVVTEVGSALNGHRKKFLALLRDPAVSTIVVEHRDRFARFGAEYVEAALAAQGRQLLVVDPAEVDDDLVGDVTEILTSLCARLYGRRAAGNRARRAVEAAIGDPA</sequence>
<dbReference type="InterPro" id="IPR006119">
    <property type="entry name" value="Resolv_N"/>
</dbReference>
<dbReference type="Gene3D" id="3.40.50.850">
    <property type="entry name" value="Isochorismatase-like"/>
    <property type="match status" value="1"/>
</dbReference>
<evidence type="ECO:0000259" key="1">
    <source>
        <dbReference type="PROSITE" id="PS51736"/>
    </source>
</evidence>
<dbReference type="InterPro" id="IPR041718">
    <property type="entry name" value="IS607_transposase-like"/>
</dbReference>
<reference evidence="3" key="1">
    <citation type="journal article" date="2019" name="Int. J. Syst. Evol. Microbiol.">
        <title>The Global Catalogue of Microorganisms (GCM) 10K type strain sequencing project: providing services to taxonomists for standard genome sequencing and annotation.</title>
        <authorList>
            <consortium name="The Broad Institute Genomics Platform"/>
            <consortium name="The Broad Institute Genome Sequencing Center for Infectious Disease"/>
            <person name="Wu L."/>
            <person name="Ma J."/>
        </authorList>
    </citation>
    <scope>NUCLEOTIDE SEQUENCE [LARGE SCALE GENOMIC DNA]</scope>
    <source>
        <strain evidence="3">JCM 17441</strain>
    </source>
</reference>
<gene>
    <name evidence="2" type="ORF">GCM10022255_100420</name>
</gene>
<evidence type="ECO:0000313" key="3">
    <source>
        <dbReference type="Proteomes" id="UP001500620"/>
    </source>
</evidence>
<dbReference type="CDD" id="cd03769">
    <property type="entry name" value="SR_IS607_transposase_like"/>
    <property type="match status" value="1"/>
</dbReference>
<name>A0ABP8DRU6_9ACTN</name>
<dbReference type="EMBL" id="BAABAT010000053">
    <property type="protein sequence ID" value="GAA4262685.1"/>
    <property type="molecule type" value="Genomic_DNA"/>
</dbReference>
<organism evidence="2 3">
    <name type="scientific">Dactylosporangium darangshiense</name>
    <dbReference type="NCBI Taxonomy" id="579108"/>
    <lineage>
        <taxon>Bacteria</taxon>
        <taxon>Bacillati</taxon>
        <taxon>Actinomycetota</taxon>
        <taxon>Actinomycetes</taxon>
        <taxon>Micromonosporales</taxon>
        <taxon>Micromonosporaceae</taxon>
        <taxon>Dactylosporangium</taxon>
    </lineage>
</organism>
<dbReference type="Pfam" id="PF00239">
    <property type="entry name" value="Resolvase"/>
    <property type="match status" value="1"/>
</dbReference>
<dbReference type="Proteomes" id="UP001500620">
    <property type="component" value="Unassembled WGS sequence"/>
</dbReference>
<evidence type="ECO:0000313" key="2">
    <source>
        <dbReference type="EMBL" id="GAA4262685.1"/>
    </source>
</evidence>
<dbReference type="Gene3D" id="3.40.50.1390">
    <property type="entry name" value="Resolvase, N-terminal catalytic domain"/>
    <property type="match status" value="1"/>
</dbReference>
<dbReference type="InterPro" id="IPR051491">
    <property type="entry name" value="Recombinase/Transposase-rel"/>
</dbReference>
<dbReference type="InterPro" id="IPR048046">
    <property type="entry name" value="Transpos_IS607"/>
</dbReference>
<dbReference type="NCBIfam" id="NF033518">
    <property type="entry name" value="transpos_IS607"/>
    <property type="match status" value="1"/>
</dbReference>
<dbReference type="PROSITE" id="PS51736">
    <property type="entry name" value="RECOMBINASES_3"/>
    <property type="match status" value="1"/>
</dbReference>
<keyword evidence="3" id="KW-1185">Reference proteome</keyword>
<feature type="domain" description="Resolvase/invertase-type recombinase catalytic" evidence="1">
    <location>
        <begin position="145"/>
        <end position="284"/>
    </location>
</feature>
<dbReference type="InterPro" id="IPR036162">
    <property type="entry name" value="Resolvase-like_N_sf"/>
</dbReference>
<accession>A0ABP8DRU6</accession>
<dbReference type="Gene3D" id="1.10.287.2170">
    <property type="match status" value="1"/>
</dbReference>
<dbReference type="SUPFAM" id="SSF52499">
    <property type="entry name" value="Isochorismatase-like hydrolases"/>
    <property type="match status" value="1"/>
</dbReference>
<dbReference type="SUPFAM" id="SSF53041">
    <property type="entry name" value="Resolvase-like"/>
    <property type="match status" value="1"/>
</dbReference>
<proteinExistence type="predicted"/>
<comment type="caution">
    <text evidence="2">The sequence shown here is derived from an EMBL/GenBank/DDBJ whole genome shotgun (WGS) entry which is preliminary data.</text>
</comment>
<protein>
    <recommendedName>
        <fullName evidence="1">Resolvase/invertase-type recombinase catalytic domain-containing protein</fullName>
    </recommendedName>
</protein>
<dbReference type="PANTHER" id="PTHR36172:SF1">
    <property type="entry name" value="RESOLVASE-RELATED"/>
    <property type="match status" value="1"/>
</dbReference>